<dbReference type="Gene3D" id="2.60.120.200">
    <property type="match status" value="1"/>
</dbReference>
<protein>
    <submittedName>
        <fullName evidence="2">Polysaccharide lyase family 7 protein</fullName>
    </submittedName>
</protein>
<name>A0ABW3XZW7_9FLAO</name>
<evidence type="ECO:0000313" key="3">
    <source>
        <dbReference type="Proteomes" id="UP001597201"/>
    </source>
</evidence>
<gene>
    <name evidence="2" type="ORF">ACFQ39_05720</name>
</gene>
<dbReference type="InterPro" id="IPR013320">
    <property type="entry name" value="ConA-like_dom_sf"/>
</dbReference>
<dbReference type="RefSeq" id="WP_377177030.1">
    <property type="nucleotide sequence ID" value="NZ_JBHTMY010000002.1"/>
</dbReference>
<dbReference type="Proteomes" id="UP001597201">
    <property type="component" value="Unassembled WGS sequence"/>
</dbReference>
<dbReference type="Pfam" id="PF08787">
    <property type="entry name" value="Alginate_lyase2"/>
    <property type="match status" value="1"/>
</dbReference>
<proteinExistence type="predicted"/>
<dbReference type="EMBL" id="JBHTMY010000002">
    <property type="protein sequence ID" value="MFD1315107.1"/>
    <property type="molecule type" value="Genomic_DNA"/>
</dbReference>
<keyword evidence="3" id="KW-1185">Reference proteome</keyword>
<organism evidence="2 3">
    <name type="scientific">Namhaeicola litoreus</name>
    <dbReference type="NCBI Taxonomy" id="1052145"/>
    <lineage>
        <taxon>Bacteria</taxon>
        <taxon>Pseudomonadati</taxon>
        <taxon>Bacteroidota</taxon>
        <taxon>Flavobacteriia</taxon>
        <taxon>Flavobacteriales</taxon>
        <taxon>Flavobacteriaceae</taxon>
        <taxon>Namhaeicola</taxon>
    </lineage>
</organism>
<dbReference type="GO" id="GO:0016829">
    <property type="term" value="F:lyase activity"/>
    <property type="evidence" value="ECO:0007669"/>
    <property type="project" value="UniProtKB-KW"/>
</dbReference>
<sequence length="292" mass="33114">MIKIIFSFLACFLFVNCAEKDDPMMDPIEVAEDELVEELDFKLPEIDLAKWKVTLPIGNPTEVAPPEILDYATNPLLKPFFYNDSVEGALVFYTYPDASTANSSYSRTELREQMTPGSNSDNWTFTQGGKMKGTLAVPDISKDANGKSHRTIVMQIHGRLTDAQRDLIEAPDHNAPPILKIYWVEGKVRVKSKVVKNADASLKELLPVSAWDDDEGFTFPEFVGNDLFTLEIIASKGRMEVILNEKDAWIKEDVSLEKWEVFENYFKAGNYLASKEKDAFAYVKYYDLKVSH</sequence>
<comment type="caution">
    <text evidence="2">The sequence shown here is derived from an EMBL/GenBank/DDBJ whole genome shotgun (WGS) entry which is preliminary data.</text>
</comment>
<evidence type="ECO:0000313" key="2">
    <source>
        <dbReference type="EMBL" id="MFD1315107.1"/>
    </source>
</evidence>
<reference evidence="3" key="1">
    <citation type="journal article" date="2019" name="Int. J. Syst. Evol. Microbiol.">
        <title>The Global Catalogue of Microorganisms (GCM) 10K type strain sequencing project: providing services to taxonomists for standard genome sequencing and annotation.</title>
        <authorList>
            <consortium name="The Broad Institute Genomics Platform"/>
            <consortium name="The Broad Institute Genome Sequencing Center for Infectious Disease"/>
            <person name="Wu L."/>
            <person name="Ma J."/>
        </authorList>
    </citation>
    <scope>NUCLEOTIDE SEQUENCE [LARGE SCALE GENOMIC DNA]</scope>
    <source>
        <strain evidence="3">CCUG 61485</strain>
    </source>
</reference>
<evidence type="ECO:0000259" key="1">
    <source>
        <dbReference type="Pfam" id="PF08787"/>
    </source>
</evidence>
<dbReference type="SUPFAM" id="SSF49899">
    <property type="entry name" value="Concanavalin A-like lectins/glucanases"/>
    <property type="match status" value="1"/>
</dbReference>
<dbReference type="InterPro" id="IPR014895">
    <property type="entry name" value="Alginate_lyase_2"/>
</dbReference>
<accession>A0ABW3XZW7</accession>
<feature type="domain" description="Alginate lyase 2" evidence="1">
    <location>
        <begin position="46"/>
        <end position="292"/>
    </location>
</feature>
<keyword evidence="2" id="KW-0456">Lyase</keyword>